<organism evidence="1 2">
    <name type="scientific">Tardiphaga alba</name>
    <dbReference type="NCBI Taxonomy" id="340268"/>
    <lineage>
        <taxon>Bacteria</taxon>
        <taxon>Pseudomonadati</taxon>
        <taxon>Pseudomonadota</taxon>
        <taxon>Alphaproteobacteria</taxon>
        <taxon>Hyphomicrobiales</taxon>
        <taxon>Nitrobacteraceae</taxon>
        <taxon>Tardiphaga</taxon>
    </lineage>
</organism>
<dbReference type="EMBL" id="CP036498">
    <property type="protein sequence ID" value="QUS39050.1"/>
    <property type="molecule type" value="Genomic_DNA"/>
</dbReference>
<gene>
    <name evidence="1" type="ORF">RPMA_09555</name>
</gene>
<evidence type="ECO:0000313" key="1">
    <source>
        <dbReference type="EMBL" id="QUS39050.1"/>
    </source>
</evidence>
<reference evidence="1 2" key="1">
    <citation type="submission" date="2019-02" db="EMBL/GenBank/DDBJ databases">
        <title>Emended description of the genus Rhodopseudomonas and description of Rhodopseudomonas albus sp. nov., a non-phototrophic, heavy-metal-tolerant bacterium isolated from garden soil.</title>
        <authorList>
            <person name="Bao Z."/>
            <person name="Cao W.W."/>
            <person name="Sato Y."/>
            <person name="Nishizawa T."/>
            <person name="Zhao J."/>
            <person name="Guo Y."/>
            <person name="Ohta H."/>
        </authorList>
    </citation>
    <scope>NUCLEOTIDE SEQUENCE [LARGE SCALE GENOMIC DNA]</scope>
    <source>
        <strain evidence="1 2">SK50-23</strain>
    </source>
</reference>
<sequence length="207" mass="22592">MKLSELVTHTSEWIGLPRTVVESHGRYLREGGLLTTGGRGLAAPTMSIDDKVTLLISVCGVEVASRAAEHAKIWDRLIRLDSTKDARFAFAGAQSLKEFFVLITTKDLAAGGPLSDWLQAGSHEITIDFYVDEFEVKIFVSKSLYSASTATTDTIEVRFIQPPPGGVPNHEFIHGQRSIGFRAGSRLIRRLNAHNLIGWGTCLTGAP</sequence>
<keyword evidence="2" id="KW-1185">Reference proteome</keyword>
<evidence type="ECO:0000313" key="2">
    <source>
        <dbReference type="Proteomes" id="UP000682843"/>
    </source>
</evidence>
<proteinExistence type="predicted"/>
<name>A0ABX8AB77_9BRAD</name>
<dbReference type="RefSeq" id="WP_211912594.1">
    <property type="nucleotide sequence ID" value="NZ_CP036498.1"/>
</dbReference>
<protein>
    <submittedName>
        <fullName evidence="1">Uncharacterized protein</fullName>
    </submittedName>
</protein>
<accession>A0ABX8AB77</accession>
<dbReference type="Proteomes" id="UP000682843">
    <property type="component" value="Chromosome"/>
</dbReference>